<dbReference type="Gene3D" id="3.30.200.20">
    <property type="entry name" value="Phosphorylase Kinase, domain 1"/>
    <property type="match status" value="1"/>
</dbReference>
<dbReference type="InterPro" id="IPR008984">
    <property type="entry name" value="SMAD_FHA_dom_sf"/>
</dbReference>
<dbReference type="Pfam" id="PF00498">
    <property type="entry name" value="FHA"/>
    <property type="match status" value="1"/>
</dbReference>
<proteinExistence type="inferred from homology"/>
<sequence length="523" mass="59555">MSVQGKEQTAFEGVYNQHRLPTPVSNGPALQYGGWSQFPSQEGDTQPNSQLSDYLHSLEDVDFEAEKGVWGYLKPIGRPIDSQLILKDRQAGSSTTGHWSRPGYLVGRHPECDYTLDGTAVKTSNRHFVIFRENRLGRIVAVLEDLSGNGTFVNGRLVGKNNCIELSHRDTISCVKDATFIFEYPRSILASTLFQNSYLVQERLGNGQYGSVHVAVEKHTGIRYAVKHLVKIPSSQILVNVVQQKREIATLARLDHPNIMCIKETFDQPDGLFLVLELAQGDLFDLISHCPRLEESRIRSLFSQIISATKYLHDRNIIHRDIKPENILITNNGETAKLADFGLAKIVDEGSFTETQCGTRPYSAPELWCDDDDDGNDDIDIDSSRKYTRAVDIWSLGVVLYTISCGYQPFSDERFSEDYPLNMKEQIRSASYEYPSPEWDRYEDPLLDLIDRMLVVDYTVRITVDGCLEHPWVTGNGPQRYQELEGMDFTEQERRRRRAVERHRTVLTNDRMELCDDEMGGEL</sequence>
<dbReference type="PROSITE" id="PS00108">
    <property type="entry name" value="PROTEIN_KINASE_ST"/>
    <property type="match status" value="1"/>
</dbReference>
<accession>A0A168A5X9</accession>
<dbReference type="InterPro" id="IPR017441">
    <property type="entry name" value="Protein_kinase_ATP_BS"/>
</dbReference>
<gene>
    <name evidence="10" type="ORF">AAP_02297</name>
</gene>
<protein>
    <submittedName>
        <fullName evidence="10">Serine/threonine-protein kinase chk2 (Cds1)</fullName>
    </submittedName>
</protein>
<evidence type="ECO:0000256" key="5">
    <source>
        <dbReference type="ARBA" id="ARBA00048679"/>
    </source>
</evidence>
<feature type="domain" description="Protein kinase" evidence="9">
    <location>
        <begin position="198"/>
        <end position="473"/>
    </location>
</feature>
<evidence type="ECO:0000256" key="6">
    <source>
        <dbReference type="PROSITE-ProRule" id="PRU10141"/>
    </source>
</evidence>
<reference evidence="10 11" key="1">
    <citation type="journal article" date="2016" name="Genome Biol. Evol.">
        <title>Divergent and convergent evolution of fungal pathogenicity.</title>
        <authorList>
            <person name="Shang Y."/>
            <person name="Xiao G."/>
            <person name="Zheng P."/>
            <person name="Cen K."/>
            <person name="Zhan S."/>
            <person name="Wang C."/>
        </authorList>
    </citation>
    <scope>NUCLEOTIDE SEQUENCE [LARGE SCALE GENOMIC DNA]</scope>
    <source>
        <strain evidence="10 11">ARSEF 7405</strain>
    </source>
</reference>
<evidence type="ECO:0000313" key="10">
    <source>
        <dbReference type="EMBL" id="KZZ93505.1"/>
    </source>
</evidence>
<dbReference type="GO" id="GO:0044773">
    <property type="term" value="P:mitotic DNA damage checkpoint signaling"/>
    <property type="evidence" value="ECO:0007669"/>
    <property type="project" value="TreeGrafter"/>
</dbReference>
<keyword evidence="3 6" id="KW-0067">ATP-binding</keyword>
<evidence type="ECO:0000313" key="11">
    <source>
        <dbReference type="Proteomes" id="UP000242877"/>
    </source>
</evidence>
<evidence type="ECO:0000256" key="1">
    <source>
        <dbReference type="ARBA" id="ARBA00005575"/>
    </source>
</evidence>
<dbReference type="Gene3D" id="1.10.510.10">
    <property type="entry name" value="Transferase(Phosphotransferase) domain 1"/>
    <property type="match status" value="1"/>
</dbReference>
<evidence type="ECO:0000256" key="3">
    <source>
        <dbReference type="ARBA" id="ARBA00022840"/>
    </source>
</evidence>
<dbReference type="FunFam" id="1.10.510.10:FF:000571">
    <property type="entry name" value="Maternal embryonic leucine zipper kinase"/>
    <property type="match status" value="1"/>
</dbReference>
<dbReference type="AlphaFoldDB" id="A0A168A5X9"/>
<dbReference type="InterPro" id="IPR008271">
    <property type="entry name" value="Ser/Thr_kinase_AS"/>
</dbReference>
<dbReference type="GO" id="GO:0004674">
    <property type="term" value="F:protein serine/threonine kinase activity"/>
    <property type="evidence" value="ECO:0007669"/>
    <property type="project" value="UniProtKB-EC"/>
</dbReference>
<keyword evidence="10" id="KW-0808">Transferase</keyword>
<feature type="compositionally biased region" description="Polar residues" evidence="7">
    <location>
        <begin position="37"/>
        <end position="51"/>
    </location>
</feature>
<dbReference type="SMART" id="SM00240">
    <property type="entry name" value="FHA"/>
    <property type="match status" value="1"/>
</dbReference>
<dbReference type="GO" id="GO:0005634">
    <property type="term" value="C:nucleus"/>
    <property type="evidence" value="ECO:0007669"/>
    <property type="project" value="TreeGrafter"/>
</dbReference>
<dbReference type="PROSITE" id="PS50006">
    <property type="entry name" value="FHA_DOMAIN"/>
    <property type="match status" value="1"/>
</dbReference>
<dbReference type="InterPro" id="IPR000719">
    <property type="entry name" value="Prot_kinase_dom"/>
</dbReference>
<keyword evidence="11" id="KW-1185">Reference proteome</keyword>
<feature type="domain" description="FHA" evidence="8">
    <location>
        <begin position="104"/>
        <end position="158"/>
    </location>
</feature>
<dbReference type="PROSITE" id="PS50011">
    <property type="entry name" value="PROTEIN_KINASE_DOM"/>
    <property type="match status" value="1"/>
</dbReference>
<dbReference type="InterPro" id="IPR000253">
    <property type="entry name" value="FHA_dom"/>
</dbReference>
<feature type="region of interest" description="Disordered" evidence="7">
    <location>
        <begin position="30"/>
        <end position="51"/>
    </location>
</feature>
<comment type="catalytic activity">
    <reaction evidence="5">
        <text>L-seryl-[protein] + ATP = O-phospho-L-seryl-[protein] + ADP + H(+)</text>
        <dbReference type="Rhea" id="RHEA:17989"/>
        <dbReference type="Rhea" id="RHEA-COMP:9863"/>
        <dbReference type="Rhea" id="RHEA-COMP:11604"/>
        <dbReference type="ChEBI" id="CHEBI:15378"/>
        <dbReference type="ChEBI" id="CHEBI:29999"/>
        <dbReference type="ChEBI" id="CHEBI:30616"/>
        <dbReference type="ChEBI" id="CHEBI:83421"/>
        <dbReference type="ChEBI" id="CHEBI:456216"/>
        <dbReference type="EC" id="2.7.11.1"/>
    </reaction>
</comment>
<dbReference type="InterPro" id="IPR011009">
    <property type="entry name" value="Kinase-like_dom_sf"/>
</dbReference>
<dbReference type="GO" id="GO:0005524">
    <property type="term" value="F:ATP binding"/>
    <property type="evidence" value="ECO:0007669"/>
    <property type="project" value="UniProtKB-UniRule"/>
</dbReference>
<dbReference type="SUPFAM" id="SSF56112">
    <property type="entry name" value="Protein kinase-like (PK-like)"/>
    <property type="match status" value="1"/>
</dbReference>
<evidence type="ECO:0000259" key="9">
    <source>
        <dbReference type="PROSITE" id="PS50011"/>
    </source>
</evidence>
<name>A0A168A5X9_9EURO</name>
<dbReference type="CDD" id="cd05117">
    <property type="entry name" value="STKc_CAMK"/>
    <property type="match status" value="1"/>
</dbReference>
<dbReference type="EMBL" id="AZGZ01000008">
    <property type="protein sequence ID" value="KZZ93505.1"/>
    <property type="molecule type" value="Genomic_DNA"/>
</dbReference>
<feature type="binding site" evidence="6">
    <location>
        <position position="227"/>
    </location>
    <ligand>
        <name>ATP</name>
        <dbReference type="ChEBI" id="CHEBI:30616"/>
    </ligand>
</feature>
<evidence type="ECO:0000256" key="2">
    <source>
        <dbReference type="ARBA" id="ARBA00022741"/>
    </source>
</evidence>
<dbReference type="PANTHER" id="PTHR44167">
    <property type="entry name" value="OVARIAN-SPECIFIC SERINE/THREONINE-PROTEIN KINASE LOK-RELATED"/>
    <property type="match status" value="1"/>
</dbReference>
<dbReference type="SMART" id="SM00220">
    <property type="entry name" value="S_TKc"/>
    <property type="match status" value="1"/>
</dbReference>
<keyword evidence="2 6" id="KW-0547">Nucleotide-binding</keyword>
<dbReference type="VEuPathDB" id="FungiDB:AAP_02297"/>
<comment type="similarity">
    <text evidence="1">Belongs to the protein kinase superfamily. CAMK Ser/Thr protein kinase family. CHEK2 subfamily.</text>
</comment>
<dbReference type="OrthoDB" id="407410at2759"/>
<dbReference type="Gene3D" id="2.60.200.20">
    <property type="match status" value="1"/>
</dbReference>
<comment type="catalytic activity">
    <reaction evidence="4">
        <text>L-threonyl-[protein] + ATP = O-phospho-L-threonyl-[protein] + ADP + H(+)</text>
        <dbReference type="Rhea" id="RHEA:46608"/>
        <dbReference type="Rhea" id="RHEA-COMP:11060"/>
        <dbReference type="Rhea" id="RHEA-COMP:11605"/>
        <dbReference type="ChEBI" id="CHEBI:15378"/>
        <dbReference type="ChEBI" id="CHEBI:30013"/>
        <dbReference type="ChEBI" id="CHEBI:30616"/>
        <dbReference type="ChEBI" id="CHEBI:61977"/>
        <dbReference type="ChEBI" id="CHEBI:456216"/>
        <dbReference type="EC" id="2.7.11.1"/>
    </reaction>
</comment>
<dbReference type="PROSITE" id="PS00107">
    <property type="entry name" value="PROTEIN_KINASE_ATP"/>
    <property type="match status" value="1"/>
</dbReference>
<dbReference type="PANTHER" id="PTHR44167:SF30">
    <property type="entry name" value="PHOSPHORYLASE KINASE"/>
    <property type="match status" value="1"/>
</dbReference>
<organism evidence="10 11">
    <name type="scientific">Ascosphaera apis ARSEF 7405</name>
    <dbReference type="NCBI Taxonomy" id="392613"/>
    <lineage>
        <taxon>Eukaryota</taxon>
        <taxon>Fungi</taxon>
        <taxon>Dikarya</taxon>
        <taxon>Ascomycota</taxon>
        <taxon>Pezizomycotina</taxon>
        <taxon>Eurotiomycetes</taxon>
        <taxon>Eurotiomycetidae</taxon>
        <taxon>Onygenales</taxon>
        <taxon>Ascosphaeraceae</taxon>
        <taxon>Ascosphaera</taxon>
    </lineage>
</organism>
<dbReference type="Pfam" id="PF00069">
    <property type="entry name" value="Pkinase"/>
    <property type="match status" value="1"/>
</dbReference>
<dbReference type="SUPFAM" id="SSF49879">
    <property type="entry name" value="SMAD/FHA domain"/>
    <property type="match status" value="1"/>
</dbReference>
<keyword evidence="10" id="KW-0418">Kinase</keyword>
<dbReference type="Proteomes" id="UP000242877">
    <property type="component" value="Unassembled WGS sequence"/>
</dbReference>
<evidence type="ECO:0000259" key="8">
    <source>
        <dbReference type="PROSITE" id="PS50006"/>
    </source>
</evidence>
<comment type="caution">
    <text evidence="10">The sequence shown here is derived from an EMBL/GenBank/DDBJ whole genome shotgun (WGS) entry which is preliminary data.</text>
</comment>
<evidence type="ECO:0000256" key="7">
    <source>
        <dbReference type="SAM" id="MobiDB-lite"/>
    </source>
</evidence>
<evidence type="ECO:0000256" key="4">
    <source>
        <dbReference type="ARBA" id="ARBA00047899"/>
    </source>
</evidence>